<comment type="similarity">
    <text evidence="1">Belongs to the TEL2 family.</text>
</comment>
<dbReference type="GO" id="GO:0051083">
    <property type="term" value="P:'de novo' cotranslational protein folding"/>
    <property type="evidence" value="ECO:0007669"/>
    <property type="project" value="TreeGrafter"/>
</dbReference>
<evidence type="ECO:0000256" key="1">
    <source>
        <dbReference type="ARBA" id="ARBA00006133"/>
    </source>
</evidence>
<evidence type="ECO:0000313" key="4">
    <source>
        <dbReference type="Proteomes" id="UP000192578"/>
    </source>
</evidence>
<sequence length="1131" mass="125950">MSLLPKPWLAPLNVLARQSSTEEITRAISDILNLSSSSESKSLPGIPVPVAVYDRAFILLLERVDATWMDESVLLTRCEDLMRLCDPVEIFFTLLDILKKCRTETAQLDIIMRLISHYVNCCLDVYLMETSNATTVDVETTEEFVQCLASLPDRVAPFLKENDTKSVLLRSNFIRHLSGIIHQGLCHAHDRVKSSKDTSLTFFGRLIGKIVANGQCDLILPLLLKLINDGDNDFVWRRIAQQLFRNIPARSYESLLLGLLCALEDGGQLTHLVGCKMDDPQVELVLTKRLIFNRILPSPKDVTVYRNLFGFLCALDDEASKFKEVAEGLLESWATVYGQSYMAIEYEMSLTKAILIAVGILRTCIPVELSFGQKLLKFTLRGVEKRLSSTDGKVRLNGMLVGEAVTRMIQPSPDNFLKFDYAEDNETISLKQLLECGASDSINGSTLKRPQWEKTKTGLVEPLSFERADAAGKAQVSAEVEELDSDDDLVPYSIPPESSVRTKTTIGQPKYLQDCYEGLCKRDDVVRRLVCLKALPGLLTRQPDLVQHMAVDLLKILLGMELEGSLREGRADRYASLVAITMQSPKDAGSFLGGEVIARNYGIGVRLEILSILRSAAQRLGSCSAPTLSTLLDVSAEPRDSVPSATTSSKTRRIASATKPIPAAANRLTNVSRHYILPLLGYGSTLKNSFSILKTEEALVLSHLVNTLGLLVHYSKNVPDNAKLATRVLEFVWEFRLHSDAAVKQAVLYCVSIVVQTLPLDFVSGTDSRLIDQIRSFLADVTRNDPHSASVAMALHVESLLESSLQHALLPQKNDRSPGRATKPLKGANAFPVTRMDLAIWEHSPPYISATWNTFDQANLVARNEEKGMHNMGEGKWKQEAKAIPVTRWILATKNALTPCQSASKNDLQSRITKEEVGKHCWPRDDKLGSFKAEEKLQKVPPQVAKGGPGDQRILATQDTLAARGKTSRQAKKPKTSEKALQINFRFPRPNLPQILRRSKISPQIEDDIAPERDFPTREKFRAATLKERKEKFWTEILLHQRLGISFHGMALLRCRVFLVQSFVAKWNPGRGGAGESREASAELAEGRKIFSGDSAGRSLHLPWCVFSGSGVRAGREVTRKWKRLRIPREK</sequence>
<dbReference type="Pfam" id="PF10193">
    <property type="entry name" value="Telomere_reg-2"/>
    <property type="match status" value="1"/>
</dbReference>
<evidence type="ECO:0000259" key="2">
    <source>
        <dbReference type="Pfam" id="PF10193"/>
    </source>
</evidence>
<dbReference type="InterPro" id="IPR051970">
    <property type="entry name" value="TEL2_Regulation"/>
</dbReference>
<dbReference type="EMBL" id="MTYJ01000047">
    <property type="protein sequence ID" value="OQV18629.1"/>
    <property type="molecule type" value="Genomic_DNA"/>
</dbReference>
<name>A0A1W0WTT6_HYPEX</name>
<dbReference type="PANTHER" id="PTHR15830:SF10">
    <property type="entry name" value="TELOMERE LENGTH REGULATION PROTEIN TEL2 HOMOLOG"/>
    <property type="match status" value="1"/>
</dbReference>
<dbReference type="InterPro" id="IPR038528">
    <property type="entry name" value="TEL2_C_sf"/>
</dbReference>
<accession>A0A1W0WTT6</accession>
<dbReference type="OrthoDB" id="10258062at2759"/>
<keyword evidence="4" id="KW-1185">Reference proteome</keyword>
<dbReference type="GO" id="GO:0051879">
    <property type="term" value="F:Hsp90 protein binding"/>
    <property type="evidence" value="ECO:0007669"/>
    <property type="project" value="TreeGrafter"/>
</dbReference>
<dbReference type="AlphaFoldDB" id="A0A1W0WTT6"/>
<dbReference type="GO" id="GO:0005829">
    <property type="term" value="C:cytosol"/>
    <property type="evidence" value="ECO:0007669"/>
    <property type="project" value="TreeGrafter"/>
</dbReference>
<dbReference type="Proteomes" id="UP000192578">
    <property type="component" value="Unassembled WGS sequence"/>
</dbReference>
<dbReference type="Gene3D" id="1.25.40.720">
    <property type="entry name" value="Telomere length regulation protein 2, C-terminal domain"/>
    <property type="match status" value="1"/>
</dbReference>
<dbReference type="InterPro" id="IPR019337">
    <property type="entry name" value="Telomere_length_regulation_dom"/>
</dbReference>
<dbReference type="InterPro" id="IPR016024">
    <property type="entry name" value="ARM-type_fold"/>
</dbReference>
<proteinExistence type="inferred from homology"/>
<dbReference type="PANTHER" id="PTHR15830">
    <property type="entry name" value="TELOMERE LENGTH REGULATION PROTEIN TEL2 FAMILY MEMBER"/>
    <property type="match status" value="1"/>
</dbReference>
<dbReference type="SUPFAM" id="SSF48371">
    <property type="entry name" value="ARM repeat"/>
    <property type="match status" value="1"/>
</dbReference>
<dbReference type="GO" id="GO:0042162">
    <property type="term" value="F:telomeric DNA binding"/>
    <property type="evidence" value="ECO:0007669"/>
    <property type="project" value="TreeGrafter"/>
</dbReference>
<feature type="domain" description="Telomere length regulation protein conserved" evidence="2">
    <location>
        <begin position="509"/>
        <end position="617"/>
    </location>
</feature>
<reference evidence="4" key="1">
    <citation type="submission" date="2017-01" db="EMBL/GenBank/DDBJ databases">
        <title>Comparative genomics of anhydrobiosis in the tardigrade Hypsibius dujardini.</title>
        <authorList>
            <person name="Yoshida Y."/>
            <person name="Koutsovoulos G."/>
            <person name="Laetsch D."/>
            <person name="Stevens L."/>
            <person name="Kumar S."/>
            <person name="Horikawa D."/>
            <person name="Ishino K."/>
            <person name="Komine S."/>
            <person name="Tomita M."/>
            <person name="Blaxter M."/>
            <person name="Arakawa K."/>
        </authorList>
    </citation>
    <scope>NUCLEOTIDE SEQUENCE [LARGE SCALE GENOMIC DNA]</scope>
    <source>
        <strain evidence="4">Z151</strain>
    </source>
</reference>
<protein>
    <submittedName>
        <fullName evidence="3">Telomere length regulation protein TEL2-like protein</fullName>
    </submittedName>
</protein>
<evidence type="ECO:0000313" key="3">
    <source>
        <dbReference type="EMBL" id="OQV18629.1"/>
    </source>
</evidence>
<gene>
    <name evidence="3" type="ORF">BV898_07258</name>
</gene>
<comment type="caution">
    <text evidence="3">The sequence shown here is derived from an EMBL/GenBank/DDBJ whole genome shotgun (WGS) entry which is preliminary data.</text>
</comment>
<organism evidence="3 4">
    <name type="scientific">Hypsibius exemplaris</name>
    <name type="common">Freshwater tardigrade</name>
    <dbReference type="NCBI Taxonomy" id="2072580"/>
    <lineage>
        <taxon>Eukaryota</taxon>
        <taxon>Metazoa</taxon>
        <taxon>Ecdysozoa</taxon>
        <taxon>Tardigrada</taxon>
        <taxon>Eutardigrada</taxon>
        <taxon>Parachela</taxon>
        <taxon>Hypsibioidea</taxon>
        <taxon>Hypsibiidae</taxon>
        <taxon>Hypsibius</taxon>
    </lineage>
</organism>